<evidence type="ECO:0000313" key="7">
    <source>
        <dbReference type="EMBL" id="KAF6168593.1"/>
    </source>
</evidence>
<dbReference type="GO" id="GO:0006813">
    <property type="term" value="P:potassium ion transport"/>
    <property type="evidence" value="ECO:0007669"/>
    <property type="project" value="UniProtKB-KW"/>
</dbReference>
<dbReference type="Gene3D" id="1.20.1530.20">
    <property type="match status" value="1"/>
</dbReference>
<evidence type="ECO:0000256" key="4">
    <source>
        <dbReference type="ARBA" id="ARBA00023065"/>
    </source>
</evidence>
<gene>
    <name evidence="7" type="ORF">GIB67_005205</name>
</gene>
<keyword evidence="4" id="KW-0406">Ion transport</keyword>
<keyword evidence="5" id="KW-0812">Transmembrane</keyword>
<dbReference type="Pfam" id="PF23259">
    <property type="entry name" value="CHX17_C"/>
    <property type="match status" value="1"/>
</dbReference>
<accession>A0A7J7NNB7</accession>
<feature type="transmembrane region" description="Helical" evidence="5">
    <location>
        <begin position="41"/>
        <end position="64"/>
    </location>
</feature>
<evidence type="ECO:0000256" key="2">
    <source>
        <dbReference type="ARBA" id="ARBA00022538"/>
    </source>
</evidence>
<dbReference type="GO" id="GO:0098662">
    <property type="term" value="P:inorganic cation transmembrane transport"/>
    <property type="evidence" value="ECO:0007669"/>
    <property type="project" value="TreeGrafter"/>
</dbReference>
<keyword evidence="3" id="KW-0630">Potassium</keyword>
<evidence type="ECO:0000259" key="6">
    <source>
        <dbReference type="Pfam" id="PF23259"/>
    </source>
</evidence>
<keyword evidence="8" id="KW-1185">Reference proteome</keyword>
<evidence type="ECO:0000256" key="3">
    <source>
        <dbReference type="ARBA" id="ARBA00022958"/>
    </source>
</evidence>
<dbReference type="InterPro" id="IPR050794">
    <property type="entry name" value="CPA2_transporter"/>
</dbReference>
<dbReference type="PANTHER" id="PTHR32468">
    <property type="entry name" value="CATION/H + ANTIPORTER"/>
    <property type="match status" value="1"/>
</dbReference>
<reference evidence="7 8" key="1">
    <citation type="journal article" date="2020" name="IScience">
        <title>Genome Sequencing of the Endangered Kingdonia uniflora (Circaeasteraceae, Ranunculales) Reveals Potential Mechanisms of Evolutionary Specialization.</title>
        <authorList>
            <person name="Sun Y."/>
            <person name="Deng T."/>
            <person name="Zhang A."/>
            <person name="Moore M.J."/>
            <person name="Landis J.B."/>
            <person name="Lin N."/>
            <person name="Zhang H."/>
            <person name="Zhang X."/>
            <person name="Huang J."/>
            <person name="Zhang X."/>
            <person name="Sun H."/>
            <person name="Wang H."/>
        </authorList>
    </citation>
    <scope>NUCLEOTIDE SEQUENCE [LARGE SCALE GENOMIC DNA]</scope>
    <source>
        <strain evidence="7">TB1705</strain>
        <tissue evidence="7">Leaf</tissue>
    </source>
</reference>
<proteinExistence type="predicted"/>
<evidence type="ECO:0000313" key="8">
    <source>
        <dbReference type="Proteomes" id="UP000541444"/>
    </source>
</evidence>
<dbReference type="PANTHER" id="PTHR32468:SF81">
    <property type="entry name" value="CATION_H(+) ANTIPORTER 19"/>
    <property type="match status" value="1"/>
</dbReference>
<keyword evidence="1" id="KW-0813">Transport</keyword>
<dbReference type="InterPro" id="IPR038770">
    <property type="entry name" value="Na+/solute_symporter_sf"/>
</dbReference>
<protein>
    <recommendedName>
        <fullName evidence="6">Cation/H(+) antiporter C-terminal domain-containing protein</fullName>
    </recommendedName>
</protein>
<dbReference type="EMBL" id="JACGCM010000692">
    <property type="protein sequence ID" value="KAF6168593.1"/>
    <property type="molecule type" value="Genomic_DNA"/>
</dbReference>
<name>A0A7J7NNB7_9MAGN</name>
<dbReference type="GO" id="GO:0012505">
    <property type="term" value="C:endomembrane system"/>
    <property type="evidence" value="ECO:0007669"/>
    <property type="project" value="TreeGrafter"/>
</dbReference>
<dbReference type="AlphaFoldDB" id="A0A7J7NNB7"/>
<keyword evidence="2" id="KW-0633">Potassium transport</keyword>
<dbReference type="GO" id="GO:0006885">
    <property type="term" value="P:regulation of pH"/>
    <property type="evidence" value="ECO:0007669"/>
    <property type="project" value="TreeGrafter"/>
</dbReference>
<sequence length="294" mass="33289">MIFKVSKRVAFTLGFLMNTKGLVELIVLNIGKDRKVLNDQIFAILVLMALFTTFIMTPIVMAVYKPARKSAPYKHRTIQRKDLDTELWVLVCLHSNWNIPSTINLTESSQGIKRLVFWSMQCISWNFRNDLPQYPWFTRLETTVFPSGTRKVTTTITWLSPLKLIGNSASALVSPNEQTGSSIRSLLGRNHRISWARWVYTSVSYDVVALFFGGRDDREALSYGARMAEHPGIGLTVMRFVPEKGTSLTDKDTVSIDMDGVDGVEANTGFLNELLERNLPSLTYEEKVVGRMIL</sequence>
<dbReference type="Proteomes" id="UP000541444">
    <property type="component" value="Unassembled WGS sequence"/>
</dbReference>
<evidence type="ECO:0000256" key="1">
    <source>
        <dbReference type="ARBA" id="ARBA00022448"/>
    </source>
</evidence>
<dbReference type="OrthoDB" id="2687058at2759"/>
<feature type="domain" description="Cation/H(+) antiporter C-terminal" evidence="6">
    <location>
        <begin position="205"/>
        <end position="239"/>
    </location>
</feature>
<comment type="caution">
    <text evidence="7">The sequence shown here is derived from an EMBL/GenBank/DDBJ whole genome shotgun (WGS) entry which is preliminary data.</text>
</comment>
<organism evidence="7 8">
    <name type="scientific">Kingdonia uniflora</name>
    <dbReference type="NCBI Taxonomy" id="39325"/>
    <lineage>
        <taxon>Eukaryota</taxon>
        <taxon>Viridiplantae</taxon>
        <taxon>Streptophyta</taxon>
        <taxon>Embryophyta</taxon>
        <taxon>Tracheophyta</taxon>
        <taxon>Spermatophyta</taxon>
        <taxon>Magnoliopsida</taxon>
        <taxon>Ranunculales</taxon>
        <taxon>Circaeasteraceae</taxon>
        <taxon>Kingdonia</taxon>
    </lineage>
</organism>
<evidence type="ECO:0000256" key="5">
    <source>
        <dbReference type="SAM" id="Phobius"/>
    </source>
</evidence>
<keyword evidence="5" id="KW-1133">Transmembrane helix</keyword>
<dbReference type="InterPro" id="IPR057290">
    <property type="entry name" value="CHX17_C"/>
</dbReference>
<keyword evidence="5" id="KW-0472">Membrane</keyword>
<dbReference type="GO" id="GO:0016020">
    <property type="term" value="C:membrane"/>
    <property type="evidence" value="ECO:0007669"/>
    <property type="project" value="UniProtKB-SubCell"/>
</dbReference>